<accession>A0ABS4BS70</accession>
<evidence type="ECO:0000313" key="1">
    <source>
        <dbReference type="EMBL" id="MBP0902935.1"/>
    </source>
</evidence>
<dbReference type="SUPFAM" id="SSF81301">
    <property type="entry name" value="Nucleotidyltransferase"/>
    <property type="match status" value="1"/>
</dbReference>
<comment type="caution">
    <text evidence="1">The sequence shown here is derived from an EMBL/GenBank/DDBJ whole genome shotgun (WGS) entry which is preliminary data.</text>
</comment>
<evidence type="ECO:0000313" key="2">
    <source>
        <dbReference type="Proteomes" id="UP000670776"/>
    </source>
</evidence>
<dbReference type="RefSeq" id="WP_209652805.1">
    <property type="nucleotide sequence ID" value="NZ_JAGJCB010000002.1"/>
</dbReference>
<protein>
    <recommendedName>
        <fullName evidence="3">Nucleotidyltransferase</fullName>
    </recommendedName>
</protein>
<evidence type="ECO:0008006" key="3">
    <source>
        <dbReference type="Google" id="ProtNLM"/>
    </source>
</evidence>
<dbReference type="Proteomes" id="UP000670776">
    <property type="component" value="Unassembled WGS sequence"/>
</dbReference>
<proteinExistence type="predicted"/>
<dbReference type="EMBL" id="JAGJCB010000002">
    <property type="protein sequence ID" value="MBP0902935.1"/>
    <property type="molecule type" value="Genomic_DNA"/>
</dbReference>
<gene>
    <name evidence="1" type="ORF">J8H85_03760</name>
</gene>
<organism evidence="1 2">
    <name type="scientific">Mariniflexile gromovii</name>
    <dbReference type="NCBI Taxonomy" id="362523"/>
    <lineage>
        <taxon>Bacteria</taxon>
        <taxon>Pseudomonadati</taxon>
        <taxon>Bacteroidota</taxon>
        <taxon>Flavobacteriia</taxon>
        <taxon>Flavobacteriales</taxon>
        <taxon>Flavobacteriaceae</taxon>
        <taxon>Mariniflexile</taxon>
    </lineage>
</organism>
<dbReference type="InterPro" id="IPR043519">
    <property type="entry name" value="NT_sf"/>
</dbReference>
<dbReference type="Gene3D" id="3.30.460.40">
    <property type="match status" value="1"/>
</dbReference>
<sequence length="284" mass="32486">MSTSNQTYKQYSFAHHAKVYAILESVFSKHGIVYYLIGANARDVQLYKQGIKPTRGTADIDFAVMVPDFDVYQAIFDSLCNKGFRTTDDAYRLVFDETNTVLDLMPYGEIEQEYTVNFIDRELSLSVLGFKEVGQHIESVKISEENYTLPVSPVEGLIILKLISWEDKPDLRAKDIEDISFLLQHAWQLYEEEAYTNHLDLFDDDDFNTQIVAARIIGRKMTPIINQNELLKHTIVSILVTSITNKQKAQNPEIILSQKMNKTIEDVQAILSAILKGINDKCNY</sequence>
<reference evidence="1 2" key="1">
    <citation type="submission" date="2021-04" db="EMBL/GenBank/DDBJ databases">
        <title>Mariniflexile gromovii gen. nov., sp. nov., a gliding bacterium isolated from the sea urchin Strongylocentrotus intermedius.</title>
        <authorList>
            <person name="Ko S."/>
            <person name="Le V."/>
            <person name="Ahn C.-Y."/>
            <person name="Oh H.-M."/>
        </authorList>
    </citation>
    <scope>NUCLEOTIDE SEQUENCE [LARGE SCALE GENOMIC DNA]</scope>
    <source>
        <strain evidence="1 2">KCTC 12570</strain>
    </source>
</reference>
<name>A0ABS4BS70_9FLAO</name>
<keyword evidence="2" id="KW-1185">Reference proteome</keyword>